<reference evidence="1" key="1">
    <citation type="submission" date="2023-07" db="EMBL/GenBank/DDBJ databases">
        <authorList>
            <person name="Pelsma A.J. K."/>
        </authorList>
    </citation>
    <scope>NUCLEOTIDE SEQUENCE</scope>
</reference>
<name>A0AA48M0F0_9ZZZZ</name>
<dbReference type="EMBL" id="OY288114">
    <property type="protein sequence ID" value="CAJ0868749.1"/>
    <property type="molecule type" value="Genomic_DNA"/>
</dbReference>
<sequence>MFILSSKSETAVLPRLAAPLIAGALLTLAFQQGAQAASESFIIADQDGYGLTECLKERGECGRIVADAWCESHGHGPARGFGPAEDITAAIPTAEPRQPVPAGATIVACSD</sequence>
<dbReference type="AlphaFoldDB" id="A0AA48M0F0"/>
<protein>
    <submittedName>
        <fullName evidence="1">Uncharacterized protein</fullName>
    </submittedName>
</protein>
<organism evidence="1">
    <name type="scientific">freshwater sediment metagenome</name>
    <dbReference type="NCBI Taxonomy" id="556182"/>
    <lineage>
        <taxon>unclassified sequences</taxon>
        <taxon>metagenomes</taxon>
        <taxon>ecological metagenomes</taxon>
    </lineage>
</organism>
<proteinExistence type="predicted"/>
<gene>
    <name evidence="1" type="ORF">AMST5_02074</name>
</gene>
<accession>A0AA48M0F0</accession>
<evidence type="ECO:0000313" key="1">
    <source>
        <dbReference type="EMBL" id="CAJ0868749.1"/>
    </source>
</evidence>